<dbReference type="SUPFAM" id="SSF116726">
    <property type="entry name" value="TrkA C-terminal domain-like"/>
    <property type="match status" value="1"/>
</dbReference>
<sequence>MKELLLSFALFFHRSHKYKAIKAFAKSLLYDANNPYKRYFDITIVFLVISSVIILIYEVKNPVPLWLDNYDIYVVSLIFAVEYFLRLWVHNDISEMIIKEYNDAKFLGSEFSFYAVLRKGVVEKLRYMITPSAIVDLLAILPAYRPLRILRVFILFRVFKLLRYTKSINQFVDVLVNKKFELLTLLFLLLFIVFTSGIAMYILEAEKNQSINTLFDGIYWAIVTISTVGYGDISPVTDVGRAISILIIVSGIAMISFVTSVIVSAFSERLNELKEDRIVEQMNKSKSFMIICGYGQMTKMFFRQKRKNIEHYVIMDTDIARVEAAKKDGYIAIHEDASSYKTLSRFDAKYCDITVLCLTSSDVENIYITLNAKSISHHIKVISRVNDPETVDKFRYAGADELLLPNLVANTMIYTAITQPTMYKAIHAILTGKSIANIDEIHVHDSHTIMGKKIEDLDFSKHKLLFIGIVRKDKFIFNPSKDMNIEAYDILLVMGRKISLEYFKKQHEGAIHVKK</sequence>
<dbReference type="SUPFAM" id="SSF81324">
    <property type="entry name" value="Voltage-gated potassium channels"/>
    <property type="match status" value="1"/>
</dbReference>
<keyword evidence="4 6" id="KW-0472">Membrane</keyword>
<feature type="transmembrane region" description="Helical" evidence="6">
    <location>
        <begin position="180"/>
        <end position="202"/>
    </location>
</feature>
<dbReference type="Gene3D" id="3.40.50.720">
    <property type="entry name" value="NAD(P)-binding Rossmann-like Domain"/>
    <property type="match status" value="1"/>
</dbReference>
<dbReference type="GO" id="GO:0005216">
    <property type="term" value="F:monoatomic ion channel activity"/>
    <property type="evidence" value="ECO:0007669"/>
    <property type="project" value="InterPro"/>
</dbReference>
<dbReference type="Gene3D" id="3.30.70.1450">
    <property type="entry name" value="Regulator of K+ conductance, C-terminal domain"/>
    <property type="match status" value="1"/>
</dbReference>
<name>A0A1W1BJM2_9ZZZZ</name>
<dbReference type="SUPFAM" id="SSF51735">
    <property type="entry name" value="NAD(P)-binding Rossmann-fold domains"/>
    <property type="match status" value="1"/>
</dbReference>
<keyword evidence="9" id="KW-0406">Ion transport</keyword>
<dbReference type="PROSITE" id="PS51202">
    <property type="entry name" value="RCK_C"/>
    <property type="match status" value="1"/>
</dbReference>
<evidence type="ECO:0000256" key="2">
    <source>
        <dbReference type="ARBA" id="ARBA00022692"/>
    </source>
</evidence>
<dbReference type="Pfam" id="PF00520">
    <property type="entry name" value="Ion_trans"/>
    <property type="match status" value="1"/>
</dbReference>
<dbReference type="InterPro" id="IPR036291">
    <property type="entry name" value="NAD(P)-bd_dom_sf"/>
</dbReference>
<dbReference type="GO" id="GO:0016020">
    <property type="term" value="C:membrane"/>
    <property type="evidence" value="ECO:0007669"/>
    <property type="project" value="UniProtKB-SubCell"/>
</dbReference>
<feature type="transmembrane region" description="Helical" evidence="6">
    <location>
        <begin position="245"/>
        <end position="266"/>
    </location>
</feature>
<accession>A0A1W1BJM2</accession>
<keyword evidence="9" id="KW-0407">Ion channel</keyword>
<keyword evidence="9" id="KW-0813">Transport</keyword>
<dbReference type="PROSITE" id="PS51201">
    <property type="entry name" value="RCK_N"/>
    <property type="match status" value="1"/>
</dbReference>
<dbReference type="EMBL" id="FPHI01000006">
    <property type="protein sequence ID" value="SFV53730.1"/>
    <property type="molecule type" value="Genomic_DNA"/>
</dbReference>
<dbReference type="GO" id="GO:0008324">
    <property type="term" value="F:monoatomic cation transmembrane transporter activity"/>
    <property type="evidence" value="ECO:0007669"/>
    <property type="project" value="InterPro"/>
</dbReference>
<comment type="subcellular location">
    <subcellularLocation>
        <location evidence="1">Membrane</location>
        <topology evidence="1">Multi-pass membrane protein</topology>
    </subcellularLocation>
</comment>
<protein>
    <recommendedName>
        <fullName evidence="5">BK channel</fullName>
    </recommendedName>
</protein>
<evidence type="ECO:0000256" key="1">
    <source>
        <dbReference type="ARBA" id="ARBA00004141"/>
    </source>
</evidence>
<dbReference type="Pfam" id="PF02080">
    <property type="entry name" value="TrkA_C"/>
    <property type="match status" value="1"/>
</dbReference>
<dbReference type="AlphaFoldDB" id="A0A1W1BJM2"/>
<dbReference type="PRINTS" id="PR00169">
    <property type="entry name" value="KCHANNEL"/>
</dbReference>
<feature type="transmembrane region" description="Helical" evidence="6">
    <location>
        <begin position="41"/>
        <end position="58"/>
    </location>
</feature>
<gene>
    <name evidence="9" type="ORF">MNB_SV-3-225</name>
</gene>
<proteinExistence type="predicted"/>
<evidence type="ECO:0000313" key="9">
    <source>
        <dbReference type="EMBL" id="SFV53730.1"/>
    </source>
</evidence>
<keyword evidence="2 6" id="KW-0812">Transmembrane</keyword>
<dbReference type="InterPro" id="IPR005821">
    <property type="entry name" value="Ion_trans_dom"/>
</dbReference>
<evidence type="ECO:0000256" key="3">
    <source>
        <dbReference type="ARBA" id="ARBA00022989"/>
    </source>
</evidence>
<evidence type="ECO:0000256" key="4">
    <source>
        <dbReference type="ARBA" id="ARBA00023136"/>
    </source>
</evidence>
<evidence type="ECO:0000259" key="8">
    <source>
        <dbReference type="PROSITE" id="PS51202"/>
    </source>
</evidence>
<feature type="transmembrane region" description="Helical" evidence="6">
    <location>
        <begin position="70"/>
        <end position="89"/>
    </location>
</feature>
<feature type="domain" description="RCK N-terminal" evidence="7">
    <location>
        <begin position="286"/>
        <end position="404"/>
    </location>
</feature>
<keyword evidence="3 6" id="KW-1133">Transmembrane helix</keyword>
<feature type="domain" description="RCK C-terminal" evidence="8">
    <location>
        <begin position="426"/>
        <end position="509"/>
    </location>
</feature>
<evidence type="ECO:0000256" key="5">
    <source>
        <dbReference type="ARBA" id="ARBA00029579"/>
    </source>
</evidence>
<feature type="transmembrane region" description="Helical" evidence="6">
    <location>
        <begin position="214"/>
        <end position="233"/>
    </location>
</feature>
<dbReference type="Pfam" id="PF02254">
    <property type="entry name" value="TrkA_N"/>
    <property type="match status" value="1"/>
</dbReference>
<reference evidence="9" key="1">
    <citation type="submission" date="2016-10" db="EMBL/GenBank/DDBJ databases">
        <authorList>
            <person name="de Groot N.N."/>
        </authorList>
    </citation>
    <scope>NUCLEOTIDE SEQUENCE</scope>
</reference>
<dbReference type="InterPro" id="IPR003148">
    <property type="entry name" value="RCK_N"/>
</dbReference>
<dbReference type="InterPro" id="IPR050721">
    <property type="entry name" value="Trk_Ktr_HKT_K-transport"/>
</dbReference>
<dbReference type="InterPro" id="IPR036721">
    <property type="entry name" value="RCK_C_sf"/>
</dbReference>
<evidence type="ECO:0000256" key="6">
    <source>
        <dbReference type="SAM" id="Phobius"/>
    </source>
</evidence>
<dbReference type="InterPro" id="IPR006037">
    <property type="entry name" value="RCK_C"/>
</dbReference>
<dbReference type="PANTHER" id="PTHR43833">
    <property type="entry name" value="POTASSIUM CHANNEL PROTEIN 2-RELATED-RELATED"/>
    <property type="match status" value="1"/>
</dbReference>
<dbReference type="PANTHER" id="PTHR43833:SF9">
    <property type="entry name" value="POTASSIUM CHANNEL PROTEIN YUGO-RELATED"/>
    <property type="match status" value="1"/>
</dbReference>
<dbReference type="GO" id="GO:0006813">
    <property type="term" value="P:potassium ion transport"/>
    <property type="evidence" value="ECO:0007669"/>
    <property type="project" value="InterPro"/>
</dbReference>
<evidence type="ECO:0000259" key="7">
    <source>
        <dbReference type="PROSITE" id="PS51201"/>
    </source>
</evidence>
<dbReference type="Gene3D" id="1.10.287.70">
    <property type="match status" value="1"/>
</dbReference>
<organism evidence="9">
    <name type="scientific">hydrothermal vent metagenome</name>
    <dbReference type="NCBI Taxonomy" id="652676"/>
    <lineage>
        <taxon>unclassified sequences</taxon>
        <taxon>metagenomes</taxon>
        <taxon>ecological metagenomes</taxon>
    </lineage>
</organism>